<reference evidence="5" key="1">
    <citation type="submission" date="2018-03" db="EMBL/GenBank/DDBJ databases">
        <authorList>
            <person name="Guldener U."/>
        </authorList>
    </citation>
    <scope>NUCLEOTIDE SEQUENCE</scope>
</reference>
<dbReference type="PROSITE" id="PS00122">
    <property type="entry name" value="CARBOXYLESTERASE_B_1"/>
    <property type="match status" value="1"/>
</dbReference>
<dbReference type="Proteomes" id="UP001187682">
    <property type="component" value="Unassembled WGS sequence"/>
</dbReference>
<evidence type="ECO:0000256" key="2">
    <source>
        <dbReference type="ARBA" id="ARBA00022801"/>
    </source>
</evidence>
<dbReference type="InterPro" id="IPR029058">
    <property type="entry name" value="AB_hydrolase_fold"/>
</dbReference>
<dbReference type="PANTHER" id="PTHR43142">
    <property type="entry name" value="CARBOXYLIC ESTER HYDROLASE"/>
    <property type="match status" value="1"/>
</dbReference>
<evidence type="ECO:0000259" key="4">
    <source>
        <dbReference type="Pfam" id="PF00135"/>
    </source>
</evidence>
<protein>
    <recommendedName>
        <fullName evidence="3">Carboxylic ester hydrolase</fullName>
        <ecNumber evidence="3">3.1.1.-</ecNumber>
    </recommendedName>
</protein>
<evidence type="ECO:0000313" key="5">
    <source>
        <dbReference type="EMBL" id="SPO04566.1"/>
    </source>
</evidence>
<dbReference type="Gene3D" id="3.40.50.1820">
    <property type="entry name" value="alpha/beta hydrolase"/>
    <property type="match status" value="1"/>
</dbReference>
<evidence type="ECO:0000313" key="6">
    <source>
        <dbReference type="Proteomes" id="UP001187682"/>
    </source>
</evidence>
<evidence type="ECO:0000256" key="1">
    <source>
        <dbReference type="ARBA" id="ARBA00005964"/>
    </source>
</evidence>
<gene>
    <name evidence="5" type="ORF">DNG_07251</name>
</gene>
<comment type="caution">
    <text evidence="5">The sequence shown here is derived from an EMBL/GenBank/DDBJ whole genome shotgun (WGS) entry which is preliminary data.</text>
</comment>
<keyword evidence="2 3" id="KW-0378">Hydrolase</keyword>
<organism evidence="5 6">
    <name type="scientific">Cephalotrichum gorgonifer</name>
    <dbReference type="NCBI Taxonomy" id="2041049"/>
    <lineage>
        <taxon>Eukaryota</taxon>
        <taxon>Fungi</taxon>
        <taxon>Dikarya</taxon>
        <taxon>Ascomycota</taxon>
        <taxon>Pezizomycotina</taxon>
        <taxon>Sordariomycetes</taxon>
        <taxon>Hypocreomycetidae</taxon>
        <taxon>Microascales</taxon>
        <taxon>Microascaceae</taxon>
        <taxon>Cephalotrichum</taxon>
    </lineage>
</organism>
<proteinExistence type="inferred from homology"/>
<dbReference type="AlphaFoldDB" id="A0AAE8N185"/>
<accession>A0AAE8N185</accession>
<dbReference type="PANTHER" id="PTHR43142:SF1">
    <property type="entry name" value="CARBOXYLIC ESTER HYDROLASE"/>
    <property type="match status" value="1"/>
</dbReference>
<dbReference type="EMBL" id="ONZQ02000010">
    <property type="protein sequence ID" value="SPO04566.1"/>
    <property type="molecule type" value="Genomic_DNA"/>
</dbReference>
<keyword evidence="6" id="KW-1185">Reference proteome</keyword>
<name>A0AAE8N185_9PEZI</name>
<dbReference type="EC" id="3.1.1.-" evidence="3"/>
<dbReference type="InterPro" id="IPR002018">
    <property type="entry name" value="CarbesteraseB"/>
</dbReference>
<dbReference type="Pfam" id="PF00135">
    <property type="entry name" value="COesterase"/>
    <property type="match status" value="1"/>
</dbReference>
<feature type="domain" description="Carboxylesterase type B" evidence="4">
    <location>
        <begin position="40"/>
        <end position="421"/>
    </location>
</feature>
<sequence length="507" mass="54828">MASGPNRPYCPQPFLAYPTFWDGPLPEGLPVLKAPEPDEFECLNLSITAPLSGLGDSAQPGREKVPVLVFIHGGAFVGGSQSISLGGREVFDGTNLVRASLARDTAVVVVTINYRLGPLGFLASKELEELSRSNGEPVGNYGLHDQARALDWVSRFIGGFGGDPENVTIHGTSAGGSSVHYQAIFPDRKFRRAILSSGTLIGIGPRTMDEHQAKFEAYVAKFRKSTLSSAEAPAVELLQSVPVDDFVCPLTPGIFNPLIDGVWIPGSTIDSTQVDDSLEMMIGACAFEQDLAEFLLTDVEKNKPLPDDEMLQAARDVFSANGMLSEARSFPHGHPGIAAAYGIENALDQPSANTEGWAALIADVAFRIAPVYVAAASKRHRAGGSPILVYEIAATNPFSKWAWGYRKANHGINDAMLFDVAGDQVPAEHRDEWRPAAAALQDAWLDFCYGRRPWEPFAAGEKLGPVYRFENGSRGTLCWSLEELVGEKVAKRWRALLNASRGVESEE</sequence>
<comment type="similarity">
    <text evidence="1 3">Belongs to the type-B carboxylesterase/lipase family.</text>
</comment>
<dbReference type="SUPFAM" id="SSF53474">
    <property type="entry name" value="alpha/beta-Hydrolases"/>
    <property type="match status" value="1"/>
</dbReference>
<evidence type="ECO:0000256" key="3">
    <source>
        <dbReference type="RuleBase" id="RU361235"/>
    </source>
</evidence>
<dbReference type="InterPro" id="IPR019826">
    <property type="entry name" value="Carboxylesterase_B_AS"/>
</dbReference>
<dbReference type="GO" id="GO:0016787">
    <property type="term" value="F:hydrolase activity"/>
    <property type="evidence" value="ECO:0007669"/>
    <property type="project" value="UniProtKB-KW"/>
</dbReference>